<dbReference type="InterPro" id="IPR003959">
    <property type="entry name" value="ATPase_AAA_core"/>
</dbReference>
<protein>
    <submittedName>
        <fullName evidence="2">Vacuolar protein sorting-associated protein 4b</fullName>
    </submittedName>
</protein>
<name>S3CCS1_OPHP1</name>
<gene>
    <name evidence="2" type="ORF">F503_05802</name>
</gene>
<dbReference type="GO" id="GO:0007033">
    <property type="term" value="P:vacuole organization"/>
    <property type="evidence" value="ECO:0007669"/>
    <property type="project" value="TreeGrafter"/>
</dbReference>
<dbReference type="eggNOG" id="KOG0739">
    <property type="taxonomic scope" value="Eukaryota"/>
</dbReference>
<dbReference type="Proteomes" id="UP000016923">
    <property type="component" value="Unassembled WGS sequence"/>
</dbReference>
<dbReference type="InterPro" id="IPR050304">
    <property type="entry name" value="MT-severing_AAA_ATPase"/>
</dbReference>
<proteinExistence type="predicted"/>
<dbReference type="OMA" id="WALDPTI"/>
<dbReference type="VEuPathDB" id="FungiDB:F503_05802"/>
<dbReference type="GO" id="GO:0016887">
    <property type="term" value="F:ATP hydrolysis activity"/>
    <property type="evidence" value="ECO:0007669"/>
    <property type="project" value="InterPro"/>
</dbReference>
<reference evidence="2 3" key="1">
    <citation type="journal article" date="2013" name="BMC Genomics">
        <title>The genome and transcriptome of the pine saprophyte Ophiostoma piceae, and a comparison with the bark beetle-associated pine pathogen Grosmannia clavigera.</title>
        <authorList>
            <person name="Haridas S."/>
            <person name="Wang Y."/>
            <person name="Lim L."/>
            <person name="Massoumi Alamouti S."/>
            <person name="Jackman S."/>
            <person name="Docking R."/>
            <person name="Robertson G."/>
            <person name="Birol I."/>
            <person name="Bohlmann J."/>
            <person name="Breuil C."/>
        </authorList>
    </citation>
    <scope>NUCLEOTIDE SEQUENCE [LARGE SCALE GENOMIC DNA]</scope>
    <source>
        <strain evidence="2 3">UAMH 11346</strain>
    </source>
</reference>
<dbReference type="InterPro" id="IPR027417">
    <property type="entry name" value="P-loop_NTPase"/>
</dbReference>
<evidence type="ECO:0000313" key="3">
    <source>
        <dbReference type="Proteomes" id="UP000016923"/>
    </source>
</evidence>
<dbReference type="STRING" id="1262450.S3CCS1"/>
<accession>S3CCS1</accession>
<dbReference type="GO" id="GO:0005524">
    <property type="term" value="F:ATP binding"/>
    <property type="evidence" value="ECO:0007669"/>
    <property type="project" value="InterPro"/>
</dbReference>
<sequence>MAMQYVAVNERLLREFVTESSLTSKWFGFGESELLVSQLFEFAREKKPSVIFIDEIDALCNNRGSGGGSGGDEGTAARLKTEFLVQMAGVGKGNNDGVVLLAAINLPWALDPTIRRRLKHIHTPPPDADARL</sequence>
<dbReference type="EMBL" id="KE148146">
    <property type="protein sequence ID" value="EPE10707.1"/>
    <property type="molecule type" value="Genomic_DNA"/>
</dbReference>
<dbReference type="GO" id="GO:0016197">
    <property type="term" value="P:endosomal transport"/>
    <property type="evidence" value="ECO:0007669"/>
    <property type="project" value="TreeGrafter"/>
</dbReference>
<organism evidence="2 3">
    <name type="scientific">Ophiostoma piceae (strain UAMH 11346)</name>
    <name type="common">Sap stain fungus</name>
    <dbReference type="NCBI Taxonomy" id="1262450"/>
    <lineage>
        <taxon>Eukaryota</taxon>
        <taxon>Fungi</taxon>
        <taxon>Dikarya</taxon>
        <taxon>Ascomycota</taxon>
        <taxon>Pezizomycotina</taxon>
        <taxon>Sordariomycetes</taxon>
        <taxon>Sordariomycetidae</taxon>
        <taxon>Ophiostomatales</taxon>
        <taxon>Ophiostomataceae</taxon>
        <taxon>Ophiostoma</taxon>
    </lineage>
</organism>
<dbReference type="PANTHER" id="PTHR23074">
    <property type="entry name" value="AAA DOMAIN-CONTAINING"/>
    <property type="match status" value="1"/>
</dbReference>
<dbReference type="Gene3D" id="3.40.50.300">
    <property type="entry name" value="P-loop containing nucleotide triphosphate hydrolases"/>
    <property type="match status" value="1"/>
</dbReference>
<dbReference type="HOGENOM" id="CLU_1917665_0_0_1"/>
<dbReference type="AlphaFoldDB" id="S3CCS1"/>
<dbReference type="Pfam" id="PF00004">
    <property type="entry name" value="AAA"/>
    <property type="match status" value="1"/>
</dbReference>
<feature type="domain" description="ATPase AAA-type core" evidence="1">
    <location>
        <begin position="20"/>
        <end position="121"/>
    </location>
</feature>
<dbReference type="OrthoDB" id="29072at2759"/>
<dbReference type="SUPFAM" id="SSF52540">
    <property type="entry name" value="P-loop containing nucleoside triphosphate hydrolases"/>
    <property type="match status" value="1"/>
</dbReference>
<evidence type="ECO:0000259" key="1">
    <source>
        <dbReference type="Pfam" id="PF00004"/>
    </source>
</evidence>
<keyword evidence="3" id="KW-1185">Reference proteome</keyword>
<dbReference type="PANTHER" id="PTHR23074:SF83">
    <property type="entry name" value="VACUOLAR PROTEIN SORTING-ASSOCIATED PROTEIN 4A"/>
    <property type="match status" value="1"/>
</dbReference>
<evidence type="ECO:0000313" key="2">
    <source>
        <dbReference type="EMBL" id="EPE10707.1"/>
    </source>
</evidence>